<keyword evidence="2" id="KW-1185">Reference proteome</keyword>
<accession>A0ABN9TTV7</accession>
<evidence type="ECO:0000313" key="1">
    <source>
        <dbReference type="EMBL" id="CAK0849441.1"/>
    </source>
</evidence>
<comment type="caution">
    <text evidence="1">The sequence shown here is derived from an EMBL/GenBank/DDBJ whole genome shotgun (WGS) entry which is preliminary data.</text>
</comment>
<evidence type="ECO:0008006" key="3">
    <source>
        <dbReference type="Google" id="ProtNLM"/>
    </source>
</evidence>
<gene>
    <name evidence="1" type="ORF">PCOR1329_LOCUS42124</name>
</gene>
<proteinExistence type="predicted"/>
<sequence>MSDVSAAFDRVFVDRLVRKLAARGAPTEVLQLFRSWLGSSFSAAEFQGALQGVITDAAQAGADDWEKVFSPRVPWHRHPLRRYGVPMGGLPVGGLPVGGLLGRPPRRGCEWCWVLLVAACFLVLTYRPRRLGWDAAPARTCCGRAPRT</sequence>
<protein>
    <recommendedName>
        <fullName evidence="3">RNA-directed DNA polymerase</fullName>
    </recommendedName>
</protein>
<evidence type="ECO:0000313" key="2">
    <source>
        <dbReference type="Proteomes" id="UP001189429"/>
    </source>
</evidence>
<name>A0ABN9TTV7_9DINO</name>
<organism evidence="1 2">
    <name type="scientific">Prorocentrum cordatum</name>
    <dbReference type="NCBI Taxonomy" id="2364126"/>
    <lineage>
        <taxon>Eukaryota</taxon>
        <taxon>Sar</taxon>
        <taxon>Alveolata</taxon>
        <taxon>Dinophyceae</taxon>
        <taxon>Prorocentrales</taxon>
        <taxon>Prorocentraceae</taxon>
        <taxon>Prorocentrum</taxon>
    </lineage>
</organism>
<dbReference type="Proteomes" id="UP001189429">
    <property type="component" value="Unassembled WGS sequence"/>
</dbReference>
<reference evidence="1" key="1">
    <citation type="submission" date="2023-10" db="EMBL/GenBank/DDBJ databases">
        <authorList>
            <person name="Chen Y."/>
            <person name="Shah S."/>
            <person name="Dougan E. K."/>
            <person name="Thang M."/>
            <person name="Chan C."/>
        </authorList>
    </citation>
    <scope>NUCLEOTIDE SEQUENCE [LARGE SCALE GENOMIC DNA]</scope>
</reference>
<dbReference type="EMBL" id="CAUYUJ010015060">
    <property type="protein sequence ID" value="CAK0849441.1"/>
    <property type="molecule type" value="Genomic_DNA"/>
</dbReference>